<dbReference type="OrthoDB" id="2985724at2"/>
<dbReference type="STRING" id="1167632.GCA_000286335_00426"/>
<protein>
    <submittedName>
        <fullName evidence="5">Amidohydrolase</fullName>
    </submittedName>
</protein>
<dbReference type="Gene3D" id="3.30.70.360">
    <property type="match status" value="1"/>
</dbReference>
<dbReference type="GO" id="GO:0050118">
    <property type="term" value="F:N-acetyldiaminopimelate deacetylase activity"/>
    <property type="evidence" value="ECO:0007669"/>
    <property type="project" value="UniProtKB-ARBA"/>
</dbReference>
<keyword evidence="3" id="KW-0464">Manganese</keyword>
<evidence type="ECO:0000313" key="7">
    <source>
        <dbReference type="Proteomes" id="UP000241209"/>
    </source>
</evidence>
<gene>
    <name evidence="5" type="ORF">BU072_09160</name>
    <name evidence="6" type="ORF">I6J37_03740</name>
</gene>
<dbReference type="GO" id="GO:0046872">
    <property type="term" value="F:metal ion binding"/>
    <property type="evidence" value="ECO:0007669"/>
    <property type="project" value="UniProtKB-KW"/>
</dbReference>
<dbReference type="RefSeq" id="WP_016911149.1">
    <property type="nucleotide sequence ID" value="NZ_BMDF01000010.1"/>
</dbReference>
<dbReference type="Pfam" id="PF07687">
    <property type="entry name" value="M20_dimer"/>
    <property type="match status" value="1"/>
</dbReference>
<dbReference type="Pfam" id="PF01546">
    <property type="entry name" value="Peptidase_M20"/>
    <property type="match status" value="1"/>
</dbReference>
<keyword evidence="8" id="KW-1185">Reference proteome</keyword>
<dbReference type="SUPFAM" id="SSF55031">
    <property type="entry name" value="Bacterial exopeptidase dimerisation domain"/>
    <property type="match status" value="1"/>
</dbReference>
<dbReference type="EMBL" id="PZFK01000017">
    <property type="protein sequence ID" value="PTI29214.1"/>
    <property type="molecule type" value="Genomic_DNA"/>
</dbReference>
<keyword evidence="2 5" id="KW-0378">Hydrolase</keyword>
<evidence type="ECO:0000313" key="6">
    <source>
        <dbReference type="EMBL" id="QRO85823.1"/>
    </source>
</evidence>
<name>A0A2T4PSA0_9STAP</name>
<organism evidence="5 7">
    <name type="scientific">Mammaliicoccus vitulinus</name>
    <dbReference type="NCBI Taxonomy" id="71237"/>
    <lineage>
        <taxon>Bacteria</taxon>
        <taxon>Bacillati</taxon>
        <taxon>Bacillota</taxon>
        <taxon>Bacilli</taxon>
        <taxon>Bacillales</taxon>
        <taxon>Staphylococcaceae</taxon>
        <taxon>Mammaliicoccus</taxon>
    </lineage>
</organism>
<keyword evidence="3" id="KW-0479">Metal-binding</keyword>
<dbReference type="PIRSF" id="PIRSF005962">
    <property type="entry name" value="Pept_M20D_amidohydro"/>
    <property type="match status" value="1"/>
</dbReference>
<dbReference type="GeneID" id="64117856"/>
<accession>A0A2T4PSA0</accession>
<dbReference type="FunFam" id="3.30.70.360:FF:000001">
    <property type="entry name" value="N-acetyldiaminopimelate deacetylase"/>
    <property type="match status" value="1"/>
</dbReference>
<evidence type="ECO:0000256" key="3">
    <source>
        <dbReference type="PIRSR" id="PIRSR005962-1"/>
    </source>
</evidence>
<feature type="binding site" evidence="3">
    <location>
        <position position="361"/>
    </location>
    <ligand>
        <name>Mn(2+)</name>
        <dbReference type="ChEBI" id="CHEBI:29035"/>
        <label>2</label>
    </ligand>
</feature>
<reference evidence="5 7" key="1">
    <citation type="journal article" date="2016" name="Front. Microbiol.">
        <title>Comprehensive Phylogenetic Analysis of Bovine Non-aureus Staphylococci Species Based on Whole-Genome Sequencing.</title>
        <authorList>
            <person name="Naushad S."/>
            <person name="Barkema H.W."/>
            <person name="Luby C."/>
            <person name="Condas L.A."/>
            <person name="Nobrega D.B."/>
            <person name="Carson D.A."/>
            <person name="De Buck J."/>
        </authorList>
    </citation>
    <scope>NUCLEOTIDE SEQUENCE [LARGE SCALE GENOMIC DNA]</scope>
    <source>
        <strain evidence="5 7">SNUC 2204</strain>
    </source>
</reference>
<dbReference type="NCBIfam" id="TIGR01891">
    <property type="entry name" value="amidohydrolases"/>
    <property type="match status" value="1"/>
</dbReference>
<dbReference type="SUPFAM" id="SSF53187">
    <property type="entry name" value="Zn-dependent exopeptidases"/>
    <property type="match status" value="1"/>
</dbReference>
<dbReference type="PANTHER" id="PTHR11014:SF63">
    <property type="entry name" value="METALLOPEPTIDASE, PUTATIVE (AFU_ORTHOLOGUE AFUA_6G09600)-RELATED"/>
    <property type="match status" value="1"/>
</dbReference>
<comment type="cofactor">
    <cofactor evidence="3">
        <name>Mn(2+)</name>
        <dbReference type="ChEBI" id="CHEBI:29035"/>
    </cofactor>
    <text evidence="3">The Mn(2+) ion enhances activity.</text>
</comment>
<evidence type="ECO:0000313" key="5">
    <source>
        <dbReference type="EMBL" id="PTI29214.1"/>
    </source>
</evidence>
<evidence type="ECO:0000259" key="4">
    <source>
        <dbReference type="Pfam" id="PF07687"/>
    </source>
</evidence>
<dbReference type="InterPro" id="IPR002933">
    <property type="entry name" value="Peptidase_M20"/>
</dbReference>
<dbReference type="Gene3D" id="3.40.630.10">
    <property type="entry name" value="Zn peptidases"/>
    <property type="match status" value="1"/>
</dbReference>
<evidence type="ECO:0000256" key="1">
    <source>
        <dbReference type="ARBA" id="ARBA00006153"/>
    </source>
</evidence>
<dbReference type="InterPro" id="IPR036264">
    <property type="entry name" value="Bact_exopeptidase_dim_dom"/>
</dbReference>
<dbReference type="InterPro" id="IPR017439">
    <property type="entry name" value="Amidohydrolase"/>
</dbReference>
<dbReference type="AlphaFoldDB" id="A0A2T4PSA0"/>
<feature type="binding site" evidence="3">
    <location>
        <position position="101"/>
    </location>
    <ligand>
        <name>Mn(2+)</name>
        <dbReference type="ChEBI" id="CHEBI:29035"/>
        <label>2</label>
    </ligand>
</feature>
<feature type="binding site" evidence="3">
    <location>
        <position position="162"/>
    </location>
    <ligand>
        <name>Mn(2+)</name>
        <dbReference type="ChEBI" id="CHEBI:29035"/>
        <label>2</label>
    </ligand>
</feature>
<dbReference type="Proteomes" id="UP000241209">
    <property type="component" value="Unassembled WGS sequence"/>
</dbReference>
<reference evidence="6 8" key="3">
    <citation type="submission" date="2021-02" db="EMBL/GenBank/DDBJ databases">
        <title>FDA dAtabase for Regulatory Grade micrObial Sequences (FDA-ARGOS): Supporting development and validation of Infectious Disease Dx tests.</title>
        <authorList>
            <person name="Sproer C."/>
            <person name="Gronow S."/>
            <person name="Severitt S."/>
            <person name="Schroder I."/>
            <person name="Tallon L."/>
            <person name="Sadzewicz L."/>
            <person name="Zhao X."/>
            <person name="Boylan J."/>
            <person name="Ott S."/>
            <person name="Bowen H."/>
            <person name="Vavikolanu K."/>
            <person name="Mehta A."/>
            <person name="Aluvathingal J."/>
            <person name="Nadendla S."/>
            <person name="Lowell S."/>
            <person name="Myers T."/>
            <person name="Yan Y."/>
            <person name="Sichtig H."/>
        </authorList>
    </citation>
    <scope>NUCLEOTIDE SEQUENCE [LARGE SCALE GENOMIC DNA]</scope>
    <source>
        <strain evidence="6 8">FDAARGOS_1207</strain>
    </source>
</reference>
<sequence length="391" mass="42703">MNLTSEVTEYMDELIDIRRHLHQHPELSFQEENTKKYIADYLENLGIEVKKDVGGNGLLGYIKGGHEGPTIALRADFDALPIQDEKDVPYKSTVDGVMHACGHDAHTASLLITAKILKNHEKDIHGNVVLIHQHAEESLPGGAKSMIEAGALNGVDYIFGTHTASHIEANKVGFCSGPAYAAADSFEIDIQGLGGHGAMPQLAKDPIVAASSLIVQAQSIVSRTIDPLESAVVTFGTFKGGNAFNVIADKVQLTGTIRTYLPSVKEQIKERLNGILNGIESSYGVKCHLNYHDGYPPVINHKKETEWAKSLAAEIDTVEEAYDFPPSLGGEDVGYFLQHVPGTYFFTGVGNETLKANYPHHHPKFDLDEQALQNSVKLFLSIIEHSSELEQ</sequence>
<dbReference type="Proteomes" id="UP000627155">
    <property type="component" value="Chromosome"/>
</dbReference>
<dbReference type="InterPro" id="IPR011650">
    <property type="entry name" value="Peptidase_M20_dimer"/>
</dbReference>
<dbReference type="PANTHER" id="PTHR11014">
    <property type="entry name" value="PEPTIDASE M20 FAMILY MEMBER"/>
    <property type="match status" value="1"/>
</dbReference>
<dbReference type="GO" id="GO:0019877">
    <property type="term" value="P:diaminopimelate biosynthetic process"/>
    <property type="evidence" value="ECO:0007669"/>
    <property type="project" value="UniProtKB-ARBA"/>
</dbReference>
<feature type="binding site" evidence="3">
    <location>
        <position position="103"/>
    </location>
    <ligand>
        <name>Mn(2+)</name>
        <dbReference type="ChEBI" id="CHEBI:29035"/>
        <label>2</label>
    </ligand>
</feature>
<evidence type="ECO:0000256" key="2">
    <source>
        <dbReference type="ARBA" id="ARBA00022801"/>
    </source>
</evidence>
<feature type="binding site" evidence="3">
    <location>
        <position position="137"/>
    </location>
    <ligand>
        <name>Mn(2+)</name>
        <dbReference type="ChEBI" id="CHEBI:29035"/>
        <label>2</label>
    </ligand>
</feature>
<dbReference type="EMBL" id="CP069486">
    <property type="protein sequence ID" value="QRO85823.1"/>
    <property type="molecule type" value="Genomic_DNA"/>
</dbReference>
<feature type="domain" description="Peptidase M20 dimerisation" evidence="4">
    <location>
        <begin position="185"/>
        <end position="278"/>
    </location>
</feature>
<comment type="similarity">
    <text evidence="1">Belongs to the peptidase M20 family.</text>
</comment>
<evidence type="ECO:0000313" key="8">
    <source>
        <dbReference type="Proteomes" id="UP000627155"/>
    </source>
</evidence>
<reference evidence="5" key="2">
    <citation type="submission" date="2018-03" db="EMBL/GenBank/DDBJ databases">
        <authorList>
            <person name="Keele B.F."/>
        </authorList>
    </citation>
    <scope>NUCLEOTIDE SEQUENCE</scope>
    <source>
        <strain evidence="5">SNUC 2204</strain>
    </source>
</reference>
<proteinExistence type="inferred from homology"/>